<keyword evidence="2" id="KW-0812">Transmembrane</keyword>
<dbReference type="InterPro" id="IPR032389">
    <property type="entry name" value="GspB_C"/>
</dbReference>
<proteinExistence type="predicted"/>
<gene>
    <name evidence="4" type="ORF">GGR36_003144</name>
</gene>
<evidence type="ECO:0000259" key="3">
    <source>
        <dbReference type="Pfam" id="PF16537"/>
    </source>
</evidence>
<accession>A0A840BQJ3</accession>
<feature type="domain" description="Type II secretion system protein GspB C-terminal" evidence="3">
    <location>
        <begin position="175"/>
        <end position="232"/>
    </location>
</feature>
<feature type="region of interest" description="Disordered" evidence="1">
    <location>
        <begin position="133"/>
        <end position="159"/>
    </location>
</feature>
<evidence type="ECO:0000313" key="5">
    <source>
        <dbReference type="Proteomes" id="UP000561045"/>
    </source>
</evidence>
<keyword evidence="2" id="KW-0472">Membrane</keyword>
<feature type="transmembrane region" description="Helical" evidence="2">
    <location>
        <begin position="44"/>
        <end position="64"/>
    </location>
</feature>
<evidence type="ECO:0000256" key="2">
    <source>
        <dbReference type="SAM" id="Phobius"/>
    </source>
</evidence>
<keyword evidence="5" id="KW-1185">Reference proteome</keyword>
<dbReference type="AlphaFoldDB" id="A0A840BQJ3"/>
<keyword evidence="2" id="KW-1133">Transmembrane helix</keyword>
<evidence type="ECO:0000313" key="4">
    <source>
        <dbReference type="EMBL" id="MBB4013798.1"/>
    </source>
</evidence>
<name>A0A840BQJ3_9RHOO</name>
<comment type="caution">
    <text evidence="4">The sequence shown here is derived from an EMBL/GenBank/DDBJ whole genome shotgun (WGS) entry which is preliminary data.</text>
</comment>
<dbReference type="GO" id="GO:0015627">
    <property type="term" value="C:type II protein secretion system complex"/>
    <property type="evidence" value="ECO:0007669"/>
    <property type="project" value="InterPro"/>
</dbReference>
<reference evidence="4 5" key="1">
    <citation type="submission" date="2020-08" db="EMBL/GenBank/DDBJ databases">
        <title>Genomic Encyclopedia of Type Strains, Phase IV (KMG-IV): sequencing the most valuable type-strain genomes for metagenomic binning, comparative biology and taxonomic classification.</title>
        <authorList>
            <person name="Goeker M."/>
        </authorList>
    </citation>
    <scope>NUCLEOTIDE SEQUENCE [LARGE SCALE GENOMIC DNA]</scope>
    <source>
        <strain evidence="4 5">DSM 106739</strain>
    </source>
</reference>
<dbReference type="RefSeq" id="WP_183635721.1">
    <property type="nucleotide sequence ID" value="NZ_BAABLE010000005.1"/>
</dbReference>
<dbReference type="Pfam" id="PF16537">
    <property type="entry name" value="T2SSB"/>
    <property type="match status" value="1"/>
</dbReference>
<dbReference type="EMBL" id="JACIET010000002">
    <property type="protein sequence ID" value="MBB4013798.1"/>
    <property type="molecule type" value="Genomic_DNA"/>
</dbReference>
<organism evidence="4 5">
    <name type="scientific">Niveibacterium umoris</name>
    <dbReference type="NCBI Taxonomy" id="1193620"/>
    <lineage>
        <taxon>Bacteria</taxon>
        <taxon>Pseudomonadati</taxon>
        <taxon>Pseudomonadota</taxon>
        <taxon>Betaproteobacteria</taxon>
        <taxon>Rhodocyclales</taxon>
        <taxon>Rhodocyclaceae</taxon>
        <taxon>Niveibacterium</taxon>
    </lineage>
</organism>
<protein>
    <submittedName>
        <fullName evidence="4">General secretion pathway protein B</fullName>
    </submittedName>
</protein>
<sequence length="234" mass="24297">MSYILDALRRAESERARETVPGLHEPQAALAPLHEREAPARAPWLWMAAGAALVLLAGLAWSLLARTPAPASATPAAAAQPAAPVAQPAAPRVLAPPPPAVAASAPLAVAPAPSLAPPAARVVAAPPPVEAPRPVSVETSPVPSPTPAPAPAQASAEDAPAPTLAQLPDDLRRALPPLRFEGTVYSEVPANRMLMVNGQLLHEGEAIGHDLTVERIKPKTAVLRFRGQRFELTR</sequence>
<dbReference type="Proteomes" id="UP000561045">
    <property type="component" value="Unassembled WGS sequence"/>
</dbReference>
<evidence type="ECO:0000256" key="1">
    <source>
        <dbReference type="SAM" id="MobiDB-lite"/>
    </source>
</evidence>